<dbReference type="InterPro" id="IPR022907">
    <property type="entry name" value="VapC_family"/>
</dbReference>
<dbReference type="GO" id="GO:0090729">
    <property type="term" value="F:toxin activity"/>
    <property type="evidence" value="ECO:0007669"/>
    <property type="project" value="UniProtKB-KW"/>
</dbReference>
<keyword evidence="1 6" id="KW-1277">Toxin-antitoxin system</keyword>
<feature type="binding site" evidence="6">
    <location>
        <position position="8"/>
    </location>
    <ligand>
        <name>Mg(2+)</name>
        <dbReference type="ChEBI" id="CHEBI:18420"/>
    </ligand>
</feature>
<organism evidence="8 9">
    <name type="scientific">Glycomyces harbinensis</name>
    <dbReference type="NCBI Taxonomy" id="58114"/>
    <lineage>
        <taxon>Bacteria</taxon>
        <taxon>Bacillati</taxon>
        <taxon>Actinomycetota</taxon>
        <taxon>Actinomycetes</taxon>
        <taxon>Glycomycetales</taxon>
        <taxon>Glycomycetaceae</taxon>
        <taxon>Glycomyces</taxon>
    </lineage>
</organism>
<reference evidence="9" key="1">
    <citation type="submission" date="2016-10" db="EMBL/GenBank/DDBJ databases">
        <authorList>
            <person name="Varghese N."/>
            <person name="Submissions S."/>
        </authorList>
    </citation>
    <scope>NUCLEOTIDE SEQUENCE [LARGE SCALE GENOMIC DNA]</scope>
    <source>
        <strain evidence="9">CGMCC 4.3516</strain>
    </source>
</reference>
<keyword evidence="3 6" id="KW-0479">Metal-binding</keyword>
<keyword evidence="6" id="KW-0800">Toxin</keyword>
<dbReference type="GO" id="GO:0016787">
    <property type="term" value="F:hydrolase activity"/>
    <property type="evidence" value="ECO:0007669"/>
    <property type="project" value="UniProtKB-KW"/>
</dbReference>
<evidence type="ECO:0000256" key="6">
    <source>
        <dbReference type="HAMAP-Rule" id="MF_00265"/>
    </source>
</evidence>
<dbReference type="Proteomes" id="UP000198949">
    <property type="component" value="Unassembled WGS sequence"/>
</dbReference>
<sequence length="136" mass="14923">MTGRAFLDTNVLVYAVDDADPEKKKTARALLAQADNAVISAQVLNEFYVTVTRKLKPAIDAETAGHMVRKLARLQCVPVDAQLVQSALRAGQRWRLSHWDSLVVEAARQSGCSKILTEDLADGAAYDGLIIENPFR</sequence>
<evidence type="ECO:0000313" key="8">
    <source>
        <dbReference type="EMBL" id="SDD30084.1"/>
    </source>
</evidence>
<dbReference type="EC" id="3.1.-.-" evidence="6"/>
<evidence type="ECO:0000256" key="3">
    <source>
        <dbReference type="ARBA" id="ARBA00022723"/>
    </source>
</evidence>
<dbReference type="GO" id="GO:0004540">
    <property type="term" value="F:RNA nuclease activity"/>
    <property type="evidence" value="ECO:0007669"/>
    <property type="project" value="InterPro"/>
</dbReference>
<evidence type="ECO:0000313" key="9">
    <source>
        <dbReference type="Proteomes" id="UP000198949"/>
    </source>
</evidence>
<dbReference type="EMBL" id="FNAD01000003">
    <property type="protein sequence ID" value="SDD30084.1"/>
    <property type="molecule type" value="Genomic_DNA"/>
</dbReference>
<comment type="similarity">
    <text evidence="6">Belongs to the PINc/VapC protein family.</text>
</comment>
<dbReference type="InterPro" id="IPR002716">
    <property type="entry name" value="PIN_dom"/>
</dbReference>
<dbReference type="GO" id="GO:0000287">
    <property type="term" value="F:magnesium ion binding"/>
    <property type="evidence" value="ECO:0007669"/>
    <property type="project" value="UniProtKB-UniRule"/>
</dbReference>
<dbReference type="CDD" id="cd18692">
    <property type="entry name" value="PIN_VapC-like"/>
    <property type="match status" value="1"/>
</dbReference>
<keyword evidence="4 6" id="KW-0378">Hydrolase</keyword>
<dbReference type="InterPro" id="IPR029060">
    <property type="entry name" value="PIN-like_dom_sf"/>
</dbReference>
<feature type="binding site" evidence="6">
    <location>
        <position position="100"/>
    </location>
    <ligand>
        <name>Mg(2+)</name>
        <dbReference type="ChEBI" id="CHEBI:18420"/>
    </ligand>
</feature>
<dbReference type="STRING" id="58114.SAMN05216270_10347"/>
<dbReference type="Gene3D" id="3.40.50.1010">
    <property type="entry name" value="5'-nuclease"/>
    <property type="match status" value="1"/>
</dbReference>
<comment type="function">
    <text evidence="6">Toxic component of a toxin-antitoxin (TA) system. An RNase.</text>
</comment>
<keyword evidence="9" id="KW-1185">Reference proteome</keyword>
<gene>
    <name evidence="6" type="primary">vapC</name>
    <name evidence="8" type="ORF">SAMN05216270_10347</name>
</gene>
<dbReference type="RefSeq" id="WP_177154810.1">
    <property type="nucleotide sequence ID" value="NZ_FNAD01000003.1"/>
</dbReference>
<proteinExistence type="inferred from homology"/>
<keyword evidence="2 6" id="KW-0540">Nuclease</keyword>
<keyword evidence="5 6" id="KW-0460">Magnesium</keyword>
<dbReference type="SUPFAM" id="SSF88723">
    <property type="entry name" value="PIN domain-like"/>
    <property type="match status" value="1"/>
</dbReference>
<comment type="cofactor">
    <cofactor evidence="6">
        <name>Mg(2+)</name>
        <dbReference type="ChEBI" id="CHEBI:18420"/>
    </cofactor>
</comment>
<evidence type="ECO:0000256" key="4">
    <source>
        <dbReference type="ARBA" id="ARBA00022801"/>
    </source>
</evidence>
<evidence type="ECO:0000256" key="2">
    <source>
        <dbReference type="ARBA" id="ARBA00022722"/>
    </source>
</evidence>
<dbReference type="Pfam" id="PF01850">
    <property type="entry name" value="PIN"/>
    <property type="match status" value="1"/>
</dbReference>
<name>A0A1G6TMJ2_9ACTN</name>
<evidence type="ECO:0000256" key="5">
    <source>
        <dbReference type="ARBA" id="ARBA00022842"/>
    </source>
</evidence>
<protein>
    <recommendedName>
        <fullName evidence="6">Ribonuclease VapC</fullName>
        <shortName evidence="6">RNase VapC</shortName>
        <ecNumber evidence="6">3.1.-.-</ecNumber>
    </recommendedName>
    <alternativeName>
        <fullName evidence="6">Toxin VapC</fullName>
    </alternativeName>
</protein>
<evidence type="ECO:0000256" key="1">
    <source>
        <dbReference type="ARBA" id="ARBA00022649"/>
    </source>
</evidence>
<accession>A0A1G6TMJ2</accession>
<feature type="domain" description="PIN" evidence="7">
    <location>
        <begin position="6"/>
        <end position="119"/>
    </location>
</feature>
<dbReference type="HAMAP" id="MF_00265">
    <property type="entry name" value="VapC_Nob1"/>
    <property type="match status" value="1"/>
</dbReference>
<evidence type="ECO:0000259" key="7">
    <source>
        <dbReference type="Pfam" id="PF01850"/>
    </source>
</evidence>
<dbReference type="AlphaFoldDB" id="A0A1G6TMJ2"/>